<evidence type="ECO:0000256" key="2">
    <source>
        <dbReference type="SAM" id="Phobius"/>
    </source>
</evidence>
<organism evidence="3 4">
    <name type="scientific">Streptomyces lasiicapitis</name>
    <dbReference type="NCBI Taxonomy" id="1923961"/>
    <lineage>
        <taxon>Bacteria</taxon>
        <taxon>Bacillati</taxon>
        <taxon>Actinomycetota</taxon>
        <taxon>Actinomycetes</taxon>
        <taxon>Kitasatosporales</taxon>
        <taxon>Streptomycetaceae</taxon>
        <taxon>Streptomyces</taxon>
    </lineage>
</organism>
<feature type="transmembrane region" description="Helical" evidence="2">
    <location>
        <begin position="149"/>
        <end position="172"/>
    </location>
</feature>
<gene>
    <name evidence="3" type="ORF">GCM10012286_46690</name>
</gene>
<feature type="region of interest" description="Disordered" evidence="1">
    <location>
        <begin position="65"/>
        <end position="88"/>
    </location>
</feature>
<evidence type="ECO:0000313" key="3">
    <source>
        <dbReference type="EMBL" id="GGO49226.1"/>
    </source>
</evidence>
<keyword evidence="4" id="KW-1185">Reference proteome</keyword>
<comment type="caution">
    <text evidence="3">The sequence shown here is derived from an EMBL/GenBank/DDBJ whole genome shotgun (WGS) entry which is preliminary data.</text>
</comment>
<reference evidence="4" key="1">
    <citation type="journal article" date="2019" name="Int. J. Syst. Evol. Microbiol.">
        <title>The Global Catalogue of Microorganisms (GCM) 10K type strain sequencing project: providing services to taxonomists for standard genome sequencing and annotation.</title>
        <authorList>
            <consortium name="The Broad Institute Genomics Platform"/>
            <consortium name="The Broad Institute Genome Sequencing Center for Infectious Disease"/>
            <person name="Wu L."/>
            <person name="Ma J."/>
        </authorList>
    </citation>
    <scope>NUCLEOTIDE SEQUENCE [LARGE SCALE GENOMIC DNA]</scope>
    <source>
        <strain evidence="4">CGMCC 4.7349</strain>
    </source>
</reference>
<protein>
    <submittedName>
        <fullName evidence="3">Uncharacterized protein</fullName>
    </submittedName>
</protein>
<dbReference type="EMBL" id="BMNG01000010">
    <property type="protein sequence ID" value="GGO49226.1"/>
    <property type="molecule type" value="Genomic_DNA"/>
</dbReference>
<evidence type="ECO:0000313" key="4">
    <source>
        <dbReference type="Proteomes" id="UP000656881"/>
    </source>
</evidence>
<evidence type="ECO:0000256" key="1">
    <source>
        <dbReference type="SAM" id="MobiDB-lite"/>
    </source>
</evidence>
<sequence>MGPPHRRSHGDNGENGERDSLAQQLMSYRVDYTRNAPQIVNWRPPQRSRDGGELAWLRRDHEYAHAPGTPAGGRHASARDFDVTVDGTPPMARVRTERQLGRGHTVYLVDDGYDAPLGRITYRRRPFRRTEWTVEPTVGPVVRGRKGRLFWWAVWWPCGMVVSWVSLIMAVFGEGDGGFGPPRRVTWRDASHRRQLVFRGIADDYQVLEEGWDPRLVSALVGLHQSFDPSEGAPSEGWYGR</sequence>
<keyword evidence="2" id="KW-0812">Transmembrane</keyword>
<keyword evidence="2" id="KW-0472">Membrane</keyword>
<proteinExistence type="predicted"/>
<dbReference type="Proteomes" id="UP000656881">
    <property type="component" value="Unassembled WGS sequence"/>
</dbReference>
<keyword evidence="2" id="KW-1133">Transmembrane helix</keyword>
<accession>A0ABQ2MBN4</accession>
<name>A0ABQ2MBN4_9ACTN</name>